<comment type="caution">
    <text evidence="2">The sequence shown here is derived from an EMBL/GenBank/DDBJ whole genome shotgun (WGS) entry which is preliminary data.</text>
</comment>
<organism evidence="2">
    <name type="scientific">bioreactor metagenome</name>
    <dbReference type="NCBI Taxonomy" id="1076179"/>
    <lineage>
        <taxon>unclassified sequences</taxon>
        <taxon>metagenomes</taxon>
        <taxon>ecological metagenomes</taxon>
    </lineage>
</organism>
<dbReference type="PANTHER" id="PTHR30543">
    <property type="entry name" value="CHROMATE REDUCTASE"/>
    <property type="match status" value="1"/>
</dbReference>
<evidence type="ECO:0000259" key="1">
    <source>
        <dbReference type="Pfam" id="PF03358"/>
    </source>
</evidence>
<protein>
    <recommendedName>
        <fullName evidence="1">NADPH-dependent FMN reductase-like domain-containing protein</fullName>
    </recommendedName>
</protein>
<dbReference type="InterPro" id="IPR029039">
    <property type="entry name" value="Flavoprotein-like_sf"/>
</dbReference>
<name>A0A644ZJU9_9ZZZZ</name>
<accession>A0A644ZJU9</accession>
<gene>
    <name evidence="2" type="ORF">SDC9_87656</name>
</gene>
<dbReference type="GO" id="GO:0016491">
    <property type="term" value="F:oxidoreductase activity"/>
    <property type="evidence" value="ECO:0007669"/>
    <property type="project" value="InterPro"/>
</dbReference>
<evidence type="ECO:0000313" key="2">
    <source>
        <dbReference type="EMBL" id="MPM41007.1"/>
    </source>
</evidence>
<dbReference type="GO" id="GO:0010181">
    <property type="term" value="F:FMN binding"/>
    <property type="evidence" value="ECO:0007669"/>
    <property type="project" value="TreeGrafter"/>
</dbReference>
<dbReference type="InterPro" id="IPR005025">
    <property type="entry name" value="FMN_Rdtase-like_dom"/>
</dbReference>
<dbReference type="EMBL" id="VSSQ01009212">
    <property type="protein sequence ID" value="MPM41007.1"/>
    <property type="molecule type" value="Genomic_DNA"/>
</dbReference>
<dbReference type="Gene3D" id="3.40.50.360">
    <property type="match status" value="1"/>
</dbReference>
<dbReference type="SUPFAM" id="SSF52218">
    <property type="entry name" value="Flavoproteins"/>
    <property type="match status" value="1"/>
</dbReference>
<proteinExistence type="predicted"/>
<reference evidence="2" key="1">
    <citation type="submission" date="2019-08" db="EMBL/GenBank/DDBJ databases">
        <authorList>
            <person name="Kucharzyk K."/>
            <person name="Murdoch R.W."/>
            <person name="Higgins S."/>
            <person name="Loffler F."/>
        </authorList>
    </citation>
    <scope>NUCLEOTIDE SEQUENCE</scope>
</reference>
<dbReference type="AlphaFoldDB" id="A0A644ZJU9"/>
<dbReference type="GO" id="GO:0005829">
    <property type="term" value="C:cytosol"/>
    <property type="evidence" value="ECO:0007669"/>
    <property type="project" value="TreeGrafter"/>
</dbReference>
<dbReference type="InterPro" id="IPR050712">
    <property type="entry name" value="NAD(P)H-dep_reductase"/>
</dbReference>
<sequence>MSNQGPWKLKVIVVSTRPGRIGLPIGEWFTQQAEQLPEFSVELLDLGKINLPFYDEPNHPKMQQYVHQHTKDWSAKIADGDAFIFIVPEYNFSMPATIKNAIDYLYYEWANKPSLIVNYGYISSGTRSAQMLKQVLTSVNIMPLAESVNIPLMSYLDESQQFHADERLNDNAKESLQRLLLWTKHLAALRQELA</sequence>
<feature type="domain" description="NADPH-dependent FMN reductase-like" evidence="1">
    <location>
        <begin position="8"/>
        <end position="150"/>
    </location>
</feature>
<dbReference type="PANTHER" id="PTHR30543:SF21">
    <property type="entry name" value="NAD(P)H-DEPENDENT FMN REDUCTASE LOT6"/>
    <property type="match status" value="1"/>
</dbReference>
<dbReference type="Pfam" id="PF03358">
    <property type="entry name" value="FMN_red"/>
    <property type="match status" value="1"/>
</dbReference>